<feature type="compositionally biased region" description="Basic and acidic residues" evidence="1">
    <location>
        <begin position="132"/>
        <end position="149"/>
    </location>
</feature>
<comment type="caution">
    <text evidence="2">The sequence shown here is derived from an EMBL/GenBank/DDBJ whole genome shotgun (WGS) entry which is preliminary data.</text>
</comment>
<evidence type="ECO:0000313" key="2">
    <source>
        <dbReference type="EMBL" id="TQF09492.1"/>
    </source>
</evidence>
<name>A0A540WKF1_9BACT</name>
<sequence length="487" mass="52742">MPTKDEFVAGSKLPTGPDLTGAPTFQPLVAASSTAKPESEYGPSISTNTAKPESEYDPSTSSNIAKPESEYSDPSGVAGDALEVDRAFRAGGASQAAQTLADLTMQHRAEPGYADTLLKTSARTLQDISSELGERANKGKLDDPKKDSHGKYNTTYETLKNLSVVAGQVGPDSLKLLGQTLAASTPDKSDINQLDDKLKELKSENMPGLDKLAGTLVTELEASGKNKAAKALREEHKPLAEVPPGPPPDGNRWVPGTPLALAKNAHATNLRDDFNHAKNGDYNWFEGDIRMELNREGKIEMRHGGNETGDNLTLMEWLNKGKEQGVGLKLDVKDDRVFNNRFLEDVRAAGVPNERLMFNYGFDVMSKHGKATRDMFPGATLAINPPGEGSMDEKIAQMTAAVECGGLTRPVTFVFEYGQHPTKPAQIEALEKLGPISIWRGNTFDGQSKKKAEDELRALNITGMIDLKEGVMSKVRDTVPGLDHLRF</sequence>
<reference evidence="2 3" key="1">
    <citation type="submission" date="2019-06" db="EMBL/GenBank/DDBJ databases">
        <authorList>
            <person name="Livingstone P."/>
            <person name="Whitworth D."/>
        </authorList>
    </citation>
    <scope>NUCLEOTIDE SEQUENCE [LARGE SCALE GENOMIC DNA]</scope>
    <source>
        <strain evidence="2 3">AM401</strain>
    </source>
</reference>
<feature type="compositionally biased region" description="Polar residues" evidence="1">
    <location>
        <begin position="44"/>
        <end position="64"/>
    </location>
</feature>
<accession>A0A540WKF1</accession>
<dbReference type="Proteomes" id="UP000315369">
    <property type="component" value="Unassembled WGS sequence"/>
</dbReference>
<feature type="region of interest" description="Disordered" evidence="1">
    <location>
        <begin position="130"/>
        <end position="149"/>
    </location>
</feature>
<dbReference type="EMBL" id="VIFM01000339">
    <property type="protein sequence ID" value="TQF09492.1"/>
    <property type="molecule type" value="Genomic_DNA"/>
</dbReference>
<evidence type="ECO:0000256" key="1">
    <source>
        <dbReference type="SAM" id="MobiDB-lite"/>
    </source>
</evidence>
<evidence type="ECO:0000313" key="3">
    <source>
        <dbReference type="Proteomes" id="UP000315369"/>
    </source>
</evidence>
<gene>
    <name evidence="2" type="ORF">FJV41_44295</name>
</gene>
<organism evidence="2 3">
    <name type="scientific">Myxococcus llanfairpwllgwyngyllgogerychwyrndrobwllllantysiliogogogochensis</name>
    <dbReference type="NCBI Taxonomy" id="2590453"/>
    <lineage>
        <taxon>Bacteria</taxon>
        <taxon>Pseudomonadati</taxon>
        <taxon>Myxococcota</taxon>
        <taxon>Myxococcia</taxon>
        <taxon>Myxococcales</taxon>
        <taxon>Cystobacterineae</taxon>
        <taxon>Myxococcaceae</taxon>
        <taxon>Myxococcus</taxon>
    </lineage>
</organism>
<proteinExistence type="predicted"/>
<protein>
    <submittedName>
        <fullName evidence="2">DUF2181 domain-containing protein</fullName>
    </submittedName>
</protein>
<dbReference type="AlphaFoldDB" id="A0A540WKF1"/>
<feature type="region of interest" description="Disordered" evidence="1">
    <location>
        <begin position="1"/>
        <end position="78"/>
    </location>
</feature>
<keyword evidence="3" id="KW-1185">Reference proteome</keyword>